<protein>
    <submittedName>
        <fullName evidence="2">Uncharacterized protein</fullName>
    </submittedName>
</protein>
<dbReference type="AlphaFoldDB" id="A0A8K0RD57"/>
<feature type="compositionally biased region" description="Polar residues" evidence="1">
    <location>
        <begin position="396"/>
        <end position="408"/>
    </location>
</feature>
<feature type="compositionally biased region" description="Basic residues" evidence="1">
    <location>
        <begin position="423"/>
        <end position="434"/>
    </location>
</feature>
<organism evidence="2 3">
    <name type="scientific">Paraphoma chrysanthemicola</name>
    <dbReference type="NCBI Taxonomy" id="798071"/>
    <lineage>
        <taxon>Eukaryota</taxon>
        <taxon>Fungi</taxon>
        <taxon>Dikarya</taxon>
        <taxon>Ascomycota</taxon>
        <taxon>Pezizomycotina</taxon>
        <taxon>Dothideomycetes</taxon>
        <taxon>Pleosporomycetidae</taxon>
        <taxon>Pleosporales</taxon>
        <taxon>Pleosporineae</taxon>
        <taxon>Phaeosphaeriaceae</taxon>
        <taxon>Paraphoma</taxon>
    </lineage>
</organism>
<feature type="region of interest" description="Disordered" evidence="1">
    <location>
        <begin position="360"/>
        <end position="434"/>
    </location>
</feature>
<sequence length="434" mass="50860">MSSRSRRKRTKPLTPEPFESLSISRLPPWSLSPQFAQDFCKFCPDLDFSHYHEQFDEEKEADLDRRASELSRRALHNRVFEASEFNWEADAWHDVFGLIRNDDTFRMLDKRPYEFIKKDAHSKMSVARRIPDATMGLRTYSNSDLDHGYTCDVVDCKINHNSMQPRVSLLGERIDAQMHDEQCGLIVDGIWGASNLIFPFAVYEAKKRASTWEQAENQVYHAFKVYLAMLDDLARDPLNITEYQSKESMHYQIFGFTSCASYWKVYIAWNFMDKCHAETIWEGDIIDWSRAYELICLVDQVHDFAANQHREFVIRHLEPWLGHAEDREVDLVREIMALQPNKCPKTPAAPRWLKIKEASKQARNTRAAKTRSQNRLKVQDNARIRYPQTLRKGKTTKGSSVTQIQLQRTRGRRSSKLNDPQPKRPRGRPRKCEQ</sequence>
<dbReference type="OrthoDB" id="191139at2759"/>
<evidence type="ECO:0000256" key="1">
    <source>
        <dbReference type="SAM" id="MobiDB-lite"/>
    </source>
</evidence>
<evidence type="ECO:0000313" key="2">
    <source>
        <dbReference type="EMBL" id="KAH7092085.1"/>
    </source>
</evidence>
<name>A0A8K0RD57_9PLEO</name>
<evidence type="ECO:0000313" key="3">
    <source>
        <dbReference type="Proteomes" id="UP000813461"/>
    </source>
</evidence>
<dbReference type="EMBL" id="JAGMVJ010000003">
    <property type="protein sequence ID" value="KAH7092085.1"/>
    <property type="molecule type" value="Genomic_DNA"/>
</dbReference>
<accession>A0A8K0RD57</accession>
<reference evidence="2" key="1">
    <citation type="journal article" date="2021" name="Nat. Commun.">
        <title>Genetic determinants of endophytism in the Arabidopsis root mycobiome.</title>
        <authorList>
            <person name="Mesny F."/>
            <person name="Miyauchi S."/>
            <person name="Thiergart T."/>
            <person name="Pickel B."/>
            <person name="Atanasova L."/>
            <person name="Karlsson M."/>
            <person name="Huettel B."/>
            <person name="Barry K.W."/>
            <person name="Haridas S."/>
            <person name="Chen C."/>
            <person name="Bauer D."/>
            <person name="Andreopoulos W."/>
            <person name="Pangilinan J."/>
            <person name="LaButti K."/>
            <person name="Riley R."/>
            <person name="Lipzen A."/>
            <person name="Clum A."/>
            <person name="Drula E."/>
            <person name="Henrissat B."/>
            <person name="Kohler A."/>
            <person name="Grigoriev I.V."/>
            <person name="Martin F.M."/>
            <person name="Hacquard S."/>
        </authorList>
    </citation>
    <scope>NUCLEOTIDE SEQUENCE</scope>
    <source>
        <strain evidence="2">MPI-SDFR-AT-0120</strain>
    </source>
</reference>
<dbReference type="Proteomes" id="UP000813461">
    <property type="component" value="Unassembled WGS sequence"/>
</dbReference>
<keyword evidence="3" id="KW-1185">Reference proteome</keyword>
<proteinExistence type="predicted"/>
<comment type="caution">
    <text evidence="2">The sequence shown here is derived from an EMBL/GenBank/DDBJ whole genome shotgun (WGS) entry which is preliminary data.</text>
</comment>
<gene>
    <name evidence="2" type="ORF">FB567DRAFT_588395</name>
</gene>